<protein>
    <submittedName>
        <fullName evidence="5 6">O-acyltransferase like protein-like isoform X1</fullName>
    </submittedName>
</protein>
<evidence type="ECO:0000313" key="4">
    <source>
        <dbReference type="Proteomes" id="UP000515158"/>
    </source>
</evidence>
<feature type="compositionally biased region" description="Basic residues" evidence="1">
    <location>
        <begin position="164"/>
        <end position="174"/>
    </location>
</feature>
<feature type="transmembrane region" description="Helical" evidence="2">
    <location>
        <begin position="477"/>
        <end position="497"/>
    </location>
</feature>
<dbReference type="PANTHER" id="PTHR11161">
    <property type="entry name" value="O-ACYLTRANSFERASE"/>
    <property type="match status" value="1"/>
</dbReference>
<dbReference type="Proteomes" id="UP000515158">
    <property type="component" value="Unplaced"/>
</dbReference>
<dbReference type="OrthoDB" id="6585993at2759"/>
<feature type="signal peptide" evidence="3">
    <location>
        <begin position="1"/>
        <end position="18"/>
    </location>
</feature>
<feature type="compositionally biased region" description="Low complexity" evidence="1">
    <location>
        <begin position="150"/>
        <end position="162"/>
    </location>
</feature>
<dbReference type="PANTHER" id="PTHR11161:SF0">
    <property type="entry name" value="O-ACYLTRANSFERASE LIKE PROTEIN"/>
    <property type="match status" value="1"/>
</dbReference>
<organism evidence="5">
    <name type="scientific">Thrips palmi</name>
    <name type="common">Melon thrips</name>
    <dbReference type="NCBI Taxonomy" id="161013"/>
    <lineage>
        <taxon>Eukaryota</taxon>
        <taxon>Metazoa</taxon>
        <taxon>Ecdysozoa</taxon>
        <taxon>Arthropoda</taxon>
        <taxon>Hexapoda</taxon>
        <taxon>Insecta</taxon>
        <taxon>Pterygota</taxon>
        <taxon>Neoptera</taxon>
        <taxon>Paraneoptera</taxon>
        <taxon>Thysanoptera</taxon>
        <taxon>Terebrantia</taxon>
        <taxon>Thripoidea</taxon>
        <taxon>Thripidae</taxon>
        <taxon>Thrips</taxon>
    </lineage>
</organism>
<gene>
    <name evidence="5 6" type="primary">LOC117650312</name>
</gene>
<feature type="transmembrane region" description="Helical" evidence="2">
    <location>
        <begin position="592"/>
        <end position="611"/>
    </location>
</feature>
<feature type="chain" id="PRO_5044654932" evidence="3">
    <location>
        <begin position="19"/>
        <end position="783"/>
    </location>
</feature>
<feature type="transmembrane region" description="Helical" evidence="2">
    <location>
        <begin position="668"/>
        <end position="686"/>
    </location>
</feature>
<dbReference type="KEGG" id="tpal:117650312"/>
<keyword evidence="3" id="KW-0732">Signal</keyword>
<feature type="transmembrane region" description="Helical" evidence="2">
    <location>
        <begin position="550"/>
        <end position="571"/>
    </location>
</feature>
<keyword evidence="2" id="KW-1133">Transmembrane helix</keyword>
<proteinExistence type="predicted"/>
<dbReference type="RefSeq" id="XP_034249534.1">
    <property type="nucleotide sequence ID" value="XM_034393643.1"/>
</dbReference>
<keyword evidence="2" id="KW-0472">Membrane</keyword>
<accession>A0A6P8ZWL8</accession>
<dbReference type="GeneID" id="117650312"/>
<feature type="transmembrane region" description="Helical" evidence="2">
    <location>
        <begin position="509"/>
        <end position="530"/>
    </location>
</feature>
<evidence type="ECO:0000256" key="2">
    <source>
        <dbReference type="SAM" id="Phobius"/>
    </source>
</evidence>
<evidence type="ECO:0000256" key="1">
    <source>
        <dbReference type="SAM" id="MobiDB-lite"/>
    </source>
</evidence>
<dbReference type="AlphaFoldDB" id="A0A6P8ZWL8"/>
<feature type="transmembrane region" description="Helical" evidence="2">
    <location>
        <begin position="269"/>
        <end position="293"/>
    </location>
</feature>
<keyword evidence="4" id="KW-1185">Reference proteome</keyword>
<dbReference type="InterPro" id="IPR052728">
    <property type="entry name" value="O2_lipid_transport_reg"/>
</dbReference>
<feature type="region of interest" description="Disordered" evidence="1">
    <location>
        <begin position="150"/>
        <end position="182"/>
    </location>
</feature>
<feature type="transmembrane region" description="Helical" evidence="2">
    <location>
        <begin position="410"/>
        <end position="427"/>
    </location>
</feature>
<dbReference type="RefSeq" id="XP_034249535.1">
    <property type="nucleotide sequence ID" value="XM_034393644.1"/>
</dbReference>
<feature type="transmembrane region" description="Helical" evidence="2">
    <location>
        <begin position="706"/>
        <end position="728"/>
    </location>
</feature>
<keyword evidence="2" id="KW-0812">Transmembrane</keyword>
<evidence type="ECO:0000313" key="6">
    <source>
        <dbReference type="RefSeq" id="XP_034249535.1"/>
    </source>
</evidence>
<evidence type="ECO:0000256" key="3">
    <source>
        <dbReference type="SAM" id="SignalP"/>
    </source>
</evidence>
<evidence type="ECO:0000313" key="5">
    <source>
        <dbReference type="RefSeq" id="XP_034249534.1"/>
    </source>
</evidence>
<reference evidence="5 6" key="1">
    <citation type="submission" date="2025-04" db="UniProtKB">
        <authorList>
            <consortium name="RefSeq"/>
        </authorList>
    </citation>
    <scope>IDENTIFICATION</scope>
    <source>
        <tissue evidence="5 6">Total insect</tissue>
    </source>
</reference>
<sequence>MNAASAAFYLLLAVVLKSLREHGGRIRPAHGRGEGAIVAMLVVEASVLVDGALYPRLTPTAGLLLPPDTECHEHTLRLQRAFKNRTLWAARMTPVSCSGGRERWQCGGRAVGRALPAWQFRRLPVGGDVISRGSAVLLGETVRRRRGRAAARPAAQAPQVPGFHPRRQHPHQHYRPCEAGPQQRWDHVTGLDPESDARDALQGCGLVDGSIPLADVLVALCVPESCGAVPLQAALKKSLLRASASDIAFDVRVEEEYCVSHRELQDGQFGLAALFFWTLVLALSAAAVTAPYLGGRLSAWDWRTHVAALARPDAPLSGMDLSALSGVRGVNMVLLLGAHRAFNSAKLATTNQFINTAESRTAPLHALGHHASLLVDTCFFMSGLLMSLSPSVRQGTQDNHNALRATASRYLRLTLPYAMVMLFYAFAMESLGSGPLWKSITMPEAAACRRWWWANLLYVNNYVHGQPGEYACMLQSWSLAVDMQQFVLGTVLVPLLTPASNSANSLPRWSACILAVALLPPFVATLVEGWPPLLVWSARALQNPFAEPMFYSMYVATQFRAAPYVVGVLAGCVMLRFKERSLELNLWDSTRLTWGSLAAMLTLLTSSVLFADLSAPAPPSLVSALYAALCPFAWAAALAVFVVAVTFGQRTAVVGLLRWQPLVTLSRLSYGVYLVHFAVQLLQGGAERAPRNVTVATVFRDGFSDLVIALIVSAWLHLIVEAPVRYLAKSALYGRRLVINVKLCRKRTASEMTASSASPTPTPTPAVLNGIGSIGSAAKVSCF</sequence>
<name>A0A6P8ZWL8_THRPL</name>
<feature type="transmembrane region" description="Helical" evidence="2">
    <location>
        <begin position="623"/>
        <end position="647"/>
    </location>
</feature>